<feature type="domain" description="DUF4408" evidence="3">
    <location>
        <begin position="5"/>
        <end position="31"/>
    </location>
</feature>
<feature type="transmembrane region" description="Helical" evidence="2">
    <location>
        <begin position="6"/>
        <end position="28"/>
    </location>
</feature>
<dbReference type="OrthoDB" id="1685070at2759"/>
<dbReference type="Proteomes" id="UP000187203">
    <property type="component" value="Unassembled WGS sequence"/>
</dbReference>
<proteinExistence type="predicted"/>
<keyword evidence="2" id="KW-0812">Transmembrane</keyword>
<evidence type="ECO:0000313" key="5">
    <source>
        <dbReference type="Proteomes" id="UP000187203"/>
    </source>
</evidence>
<dbReference type="STRING" id="93759.A0A1R3J9Z0"/>
<evidence type="ECO:0000313" key="4">
    <source>
        <dbReference type="EMBL" id="OMO91651.1"/>
    </source>
</evidence>
<evidence type="ECO:0000256" key="2">
    <source>
        <dbReference type="SAM" id="Phobius"/>
    </source>
</evidence>
<feature type="compositionally biased region" description="Acidic residues" evidence="1">
    <location>
        <begin position="189"/>
        <end position="198"/>
    </location>
</feature>
<dbReference type="AlphaFoldDB" id="A0A1R3J9Z0"/>
<dbReference type="Pfam" id="PF14364">
    <property type="entry name" value="DUF4408"/>
    <property type="match status" value="1"/>
</dbReference>
<accession>A0A1R3J9Z0</accession>
<dbReference type="EMBL" id="AWUE01016435">
    <property type="protein sequence ID" value="OMO91651.1"/>
    <property type="molecule type" value="Genomic_DNA"/>
</dbReference>
<feature type="region of interest" description="Disordered" evidence="1">
    <location>
        <begin position="130"/>
        <end position="159"/>
    </location>
</feature>
<protein>
    <recommendedName>
        <fullName evidence="3">DUF4408 domain-containing protein</fullName>
    </recommendedName>
</protein>
<keyword evidence="2" id="KW-1133">Transmembrane helix</keyword>
<feature type="compositionally biased region" description="Polar residues" evidence="1">
    <location>
        <begin position="174"/>
        <end position="184"/>
    </location>
</feature>
<dbReference type="Pfam" id="PF05553">
    <property type="entry name" value="DUF761"/>
    <property type="match status" value="1"/>
</dbReference>
<dbReference type="PANTHER" id="PTHR33098">
    <property type="entry name" value="COTTON FIBER (DUF761)"/>
    <property type="match status" value="1"/>
</dbReference>
<gene>
    <name evidence="4" type="ORF">COLO4_18195</name>
</gene>
<name>A0A1R3J9Z0_9ROSI</name>
<feature type="region of interest" description="Disordered" evidence="1">
    <location>
        <begin position="174"/>
        <end position="259"/>
    </location>
</feature>
<keyword evidence="5" id="KW-1185">Reference proteome</keyword>
<dbReference type="InterPro" id="IPR025520">
    <property type="entry name" value="DUF4408"/>
</dbReference>
<evidence type="ECO:0000256" key="1">
    <source>
        <dbReference type="SAM" id="MobiDB-lite"/>
    </source>
</evidence>
<reference evidence="5" key="1">
    <citation type="submission" date="2013-09" db="EMBL/GenBank/DDBJ databases">
        <title>Corchorus olitorius genome sequencing.</title>
        <authorList>
            <person name="Alam M."/>
            <person name="Haque M.S."/>
            <person name="Islam M.S."/>
            <person name="Emdad E.M."/>
            <person name="Islam M.M."/>
            <person name="Ahmed B."/>
            <person name="Halim A."/>
            <person name="Hossen Q.M.M."/>
            <person name="Hossain M.Z."/>
            <person name="Ahmed R."/>
            <person name="Khan M.M."/>
            <person name="Islam R."/>
            <person name="Rashid M.M."/>
            <person name="Khan S.A."/>
            <person name="Rahman M.S."/>
            <person name="Alam M."/>
            <person name="Yahiya A.S."/>
            <person name="Khan M.S."/>
            <person name="Azam M.S."/>
            <person name="Haque T."/>
            <person name="Lashkar M.Z.H."/>
            <person name="Akhand A.I."/>
            <person name="Morshed G."/>
            <person name="Roy S."/>
            <person name="Uddin K.S."/>
            <person name="Rabeya T."/>
            <person name="Hossain A.S."/>
            <person name="Chowdhury A."/>
            <person name="Snigdha A.R."/>
            <person name="Mortoza M.S."/>
            <person name="Matin S.A."/>
            <person name="Hoque S.M.E."/>
            <person name="Islam M.K."/>
            <person name="Roy D.K."/>
            <person name="Haider R."/>
            <person name="Moosa M.M."/>
            <person name="Elias S.M."/>
            <person name="Hasan A.M."/>
            <person name="Jahan S."/>
            <person name="Shafiuddin M."/>
            <person name="Mahmood N."/>
            <person name="Shommy N.S."/>
        </authorList>
    </citation>
    <scope>NUCLEOTIDE SEQUENCE [LARGE SCALE GENOMIC DNA]</scope>
    <source>
        <strain evidence="5">cv. O-4</strain>
    </source>
</reference>
<comment type="caution">
    <text evidence="4">The sequence shown here is derived from an EMBL/GenBank/DDBJ whole genome shotgun (WGS) entry which is preliminary data.</text>
</comment>
<organism evidence="4 5">
    <name type="scientific">Corchorus olitorius</name>
    <dbReference type="NCBI Taxonomy" id="93759"/>
    <lineage>
        <taxon>Eukaryota</taxon>
        <taxon>Viridiplantae</taxon>
        <taxon>Streptophyta</taxon>
        <taxon>Embryophyta</taxon>
        <taxon>Tracheophyta</taxon>
        <taxon>Spermatophyta</taxon>
        <taxon>Magnoliopsida</taxon>
        <taxon>eudicotyledons</taxon>
        <taxon>Gunneridae</taxon>
        <taxon>Pentapetalae</taxon>
        <taxon>rosids</taxon>
        <taxon>malvids</taxon>
        <taxon>Malvales</taxon>
        <taxon>Malvaceae</taxon>
        <taxon>Grewioideae</taxon>
        <taxon>Apeibeae</taxon>
        <taxon>Corchorus</taxon>
    </lineage>
</organism>
<dbReference type="InterPro" id="IPR008480">
    <property type="entry name" value="DUF761_pln"/>
</dbReference>
<sequence>MSGLIASWLTPTSLFVLLNIMIGTIFLISRLSPPKSSHHGQQVGVQYNDYNSAPPPPPLQRAPSLLDRVRSINFSNYKFSSPNYNQDIDHHHQPDDYNSAAHPLERAPSILERVKSINFSLYNYKYSPQNPDTDHYIQPSTEHDYTNPPQQQPLSRAPSLLERVKSIDFKSFYRSDSFNKTNPPKESLETDDETDSETDMSPVHHDSPVKRCKSESKVKQRKMPEKMKKSTSERRMSEGNSNREVEEEEVERRRPATTRIEKTVSFGDEGVDAKADDFINKFKQQLKLQRLDSLLRYRDMLKGK</sequence>
<keyword evidence="2" id="KW-0472">Membrane</keyword>
<dbReference type="PANTHER" id="PTHR33098:SF57">
    <property type="entry name" value="DUF4408 DOMAIN PROTEIN"/>
    <property type="match status" value="1"/>
</dbReference>
<feature type="compositionally biased region" description="Basic and acidic residues" evidence="1">
    <location>
        <begin position="202"/>
        <end position="259"/>
    </location>
</feature>
<evidence type="ECO:0000259" key="3">
    <source>
        <dbReference type="Pfam" id="PF14364"/>
    </source>
</evidence>